<evidence type="ECO:0000259" key="3">
    <source>
        <dbReference type="PROSITE" id="PS51352"/>
    </source>
</evidence>
<reference evidence="4 5" key="1">
    <citation type="submission" date="2018-12" db="EMBL/GenBank/DDBJ databases">
        <authorList>
            <person name="Toschakov S.V."/>
        </authorList>
    </citation>
    <scope>NUCLEOTIDE SEQUENCE [LARGE SCALE GENOMIC DNA]</scope>
    <source>
        <strain evidence="4 5">GM2012</strain>
    </source>
</reference>
<evidence type="ECO:0000256" key="2">
    <source>
        <dbReference type="SAM" id="MobiDB-lite"/>
    </source>
</evidence>
<name>A0A432MQP1_9BACT</name>
<comment type="caution">
    <text evidence="4">The sequence shown here is derived from an EMBL/GenBank/DDBJ whole genome shotgun (WGS) entry which is preliminary data.</text>
</comment>
<feature type="region of interest" description="Disordered" evidence="2">
    <location>
        <begin position="1"/>
        <end position="32"/>
    </location>
</feature>
<dbReference type="PANTHER" id="PTHR42852">
    <property type="entry name" value="THIOL:DISULFIDE INTERCHANGE PROTEIN DSBE"/>
    <property type="match status" value="1"/>
</dbReference>
<dbReference type="InterPro" id="IPR013766">
    <property type="entry name" value="Thioredoxin_domain"/>
</dbReference>
<dbReference type="InterPro" id="IPR050553">
    <property type="entry name" value="Thioredoxin_ResA/DsbE_sf"/>
</dbReference>
<accession>A0A432MQP1</accession>
<dbReference type="EMBL" id="RYZH01000001">
    <property type="protein sequence ID" value="RUL89762.1"/>
    <property type="molecule type" value="Genomic_DNA"/>
</dbReference>
<sequence length="395" mass="43221">MAVGPGPPARSARSPGPGSRHRPRSGRDATMSGIVTRRLAGLVLVGLLAPPPAPAFPADDRSPEEILAAIEAVEDPKLDSSRREDLAYIQEYIQLRDEAASRRASLIGELYRIAPDHPRLPGLMPTRWMALMSSPATVAEVGNEIEAIIADESSPLRTEAAYYRAVLAMRRGEGGDQGILDPIEAFIAIAPKDERGGNLLYQAVSYFLRDQTPERKSAILDRVVEQYPDSRVARMALAERKKTEAVGEPFELTFNEAITGRTISVQDDLKGKVVVIDFWATWCGPCVAEMPTMKSLYAEYKDKGVEFIGVSLDSPEDEGGLDALKAFVEENEIPWPQYYQGNGWESEFSSSWGINAIPSVFVIDQKGTLYSTQARGQLETMIPELLAKAAPAGEE</sequence>
<feature type="domain" description="Thioredoxin" evidence="3">
    <location>
        <begin position="241"/>
        <end position="394"/>
    </location>
</feature>
<proteinExistence type="predicted"/>
<evidence type="ECO:0000313" key="5">
    <source>
        <dbReference type="Proteomes" id="UP000280296"/>
    </source>
</evidence>
<dbReference type="GO" id="GO:0016209">
    <property type="term" value="F:antioxidant activity"/>
    <property type="evidence" value="ECO:0007669"/>
    <property type="project" value="InterPro"/>
</dbReference>
<dbReference type="Proteomes" id="UP000280296">
    <property type="component" value="Unassembled WGS sequence"/>
</dbReference>
<evidence type="ECO:0000313" key="4">
    <source>
        <dbReference type="EMBL" id="RUL89762.1"/>
    </source>
</evidence>
<dbReference type="InterPro" id="IPR036249">
    <property type="entry name" value="Thioredoxin-like_sf"/>
</dbReference>
<dbReference type="PANTHER" id="PTHR42852:SF13">
    <property type="entry name" value="PROTEIN DIPZ"/>
    <property type="match status" value="1"/>
</dbReference>
<dbReference type="AlphaFoldDB" id="A0A432MQP1"/>
<reference evidence="4 5" key="2">
    <citation type="submission" date="2019-01" db="EMBL/GenBank/DDBJ databases">
        <title>Tautonia sociabilis, a novel thermotolerant planctomycete of Isosphaeraceae family, isolated from a 4000 m deep subterranean habitat.</title>
        <authorList>
            <person name="Kovaleva O.L."/>
            <person name="Elcheninov A.G."/>
            <person name="Van Heerden E."/>
            <person name="Toshchakov S.V."/>
            <person name="Novikov A."/>
            <person name="Bonch-Osmolovskaya E.A."/>
            <person name="Kublanov I.V."/>
        </authorList>
    </citation>
    <scope>NUCLEOTIDE SEQUENCE [LARGE SCALE GENOMIC DNA]</scope>
    <source>
        <strain evidence="4 5">GM2012</strain>
    </source>
</reference>
<organism evidence="4 5">
    <name type="scientific">Tautonia sociabilis</name>
    <dbReference type="NCBI Taxonomy" id="2080755"/>
    <lineage>
        <taxon>Bacteria</taxon>
        <taxon>Pseudomonadati</taxon>
        <taxon>Planctomycetota</taxon>
        <taxon>Planctomycetia</taxon>
        <taxon>Isosphaerales</taxon>
        <taxon>Isosphaeraceae</taxon>
        <taxon>Tautonia</taxon>
    </lineage>
</organism>
<dbReference type="SUPFAM" id="SSF52833">
    <property type="entry name" value="Thioredoxin-like"/>
    <property type="match status" value="1"/>
</dbReference>
<keyword evidence="1" id="KW-0676">Redox-active center</keyword>
<dbReference type="InterPro" id="IPR000866">
    <property type="entry name" value="AhpC/TSA"/>
</dbReference>
<dbReference type="Gene3D" id="3.40.30.10">
    <property type="entry name" value="Glutaredoxin"/>
    <property type="match status" value="1"/>
</dbReference>
<dbReference type="Pfam" id="PF00578">
    <property type="entry name" value="AhpC-TSA"/>
    <property type="match status" value="1"/>
</dbReference>
<protein>
    <submittedName>
        <fullName evidence="4">TlpA family protein disulfide reductase</fullName>
    </submittedName>
</protein>
<evidence type="ECO:0000256" key="1">
    <source>
        <dbReference type="ARBA" id="ARBA00023284"/>
    </source>
</evidence>
<gene>
    <name evidence="4" type="ORF">TsocGM_00940</name>
</gene>
<keyword evidence="5" id="KW-1185">Reference proteome</keyword>
<dbReference type="CDD" id="cd02966">
    <property type="entry name" value="TlpA_like_family"/>
    <property type="match status" value="1"/>
</dbReference>
<dbReference type="PROSITE" id="PS51352">
    <property type="entry name" value="THIOREDOXIN_2"/>
    <property type="match status" value="1"/>
</dbReference>
<dbReference type="InterPro" id="IPR017937">
    <property type="entry name" value="Thioredoxin_CS"/>
</dbReference>
<dbReference type="PROSITE" id="PS00194">
    <property type="entry name" value="THIOREDOXIN_1"/>
    <property type="match status" value="1"/>
</dbReference>
<feature type="compositionally biased region" description="Low complexity" evidence="2">
    <location>
        <begin position="9"/>
        <end position="18"/>
    </location>
</feature>
<dbReference type="GO" id="GO:0016491">
    <property type="term" value="F:oxidoreductase activity"/>
    <property type="evidence" value="ECO:0007669"/>
    <property type="project" value="InterPro"/>
</dbReference>